<keyword evidence="2" id="KW-1185">Reference proteome</keyword>
<accession>A0ACD3AN72</accession>
<sequence length="508" mass="58240">RKTYNIYQNLTKFSKISHSGFSRWNLRKRFPRMKGDFLGVLSIGFDVTSVDKLTCHVVPWFASVTKTLHSRLVVYQRLILLIRRLERVSRISFHFDQRNLLDFGEWDDDTYQGWVIGFNELLNVCIEKGCKDLRIYDWTYPLGTRSVNFRDLVVGKLVSFSNLNSKFLPSPPPPSLSVKARSATQDVNRFRISAPVLLCAPHSSWTFQFLSASPLTSLILENLKMTPQFWIEAFSLLVSPLQAKLESLKIRNCDNIPPSPLINFIDKFLGLTDLTLLAPLPPFHNERKRIGSSHLTSICAPLDFFSLLRVQSPNSLLRGSWSYVPKNSQLEHPPISTLKTIHILPRCPTEGQQPCDCNTKAEELLMRYSNVPVIVWNLELSNIGNLNEVDDSNRDFLAQSSFRCGLNSPSPASAYKYITDIVLSAAYVTQCTSRQETFDFLLAFLQRFAGLKRVRIVGRMKSTKDDKWMKMVDTSFLRKLKRRCRLVKRVVLQGSDGKEVVYDMQKVQ</sequence>
<evidence type="ECO:0000313" key="2">
    <source>
        <dbReference type="Proteomes" id="UP000308600"/>
    </source>
</evidence>
<dbReference type="Proteomes" id="UP000308600">
    <property type="component" value="Unassembled WGS sequence"/>
</dbReference>
<protein>
    <submittedName>
        <fullName evidence="1">Uncharacterized protein</fullName>
    </submittedName>
</protein>
<proteinExistence type="predicted"/>
<feature type="non-terminal residue" evidence="1">
    <location>
        <position position="1"/>
    </location>
</feature>
<reference evidence="1 2" key="1">
    <citation type="journal article" date="2019" name="Nat. Ecol. Evol.">
        <title>Megaphylogeny resolves global patterns of mushroom evolution.</title>
        <authorList>
            <person name="Varga T."/>
            <person name="Krizsan K."/>
            <person name="Foldi C."/>
            <person name="Dima B."/>
            <person name="Sanchez-Garcia M."/>
            <person name="Sanchez-Ramirez S."/>
            <person name="Szollosi G.J."/>
            <person name="Szarkandi J.G."/>
            <person name="Papp V."/>
            <person name="Albert L."/>
            <person name="Andreopoulos W."/>
            <person name="Angelini C."/>
            <person name="Antonin V."/>
            <person name="Barry K.W."/>
            <person name="Bougher N.L."/>
            <person name="Buchanan P."/>
            <person name="Buyck B."/>
            <person name="Bense V."/>
            <person name="Catcheside P."/>
            <person name="Chovatia M."/>
            <person name="Cooper J."/>
            <person name="Damon W."/>
            <person name="Desjardin D."/>
            <person name="Finy P."/>
            <person name="Geml J."/>
            <person name="Haridas S."/>
            <person name="Hughes K."/>
            <person name="Justo A."/>
            <person name="Karasinski D."/>
            <person name="Kautmanova I."/>
            <person name="Kiss B."/>
            <person name="Kocsube S."/>
            <person name="Kotiranta H."/>
            <person name="LaButti K.M."/>
            <person name="Lechner B.E."/>
            <person name="Liimatainen K."/>
            <person name="Lipzen A."/>
            <person name="Lukacs Z."/>
            <person name="Mihaltcheva S."/>
            <person name="Morgado L.N."/>
            <person name="Niskanen T."/>
            <person name="Noordeloos M.E."/>
            <person name="Ohm R.A."/>
            <person name="Ortiz-Santana B."/>
            <person name="Ovrebo C."/>
            <person name="Racz N."/>
            <person name="Riley R."/>
            <person name="Savchenko A."/>
            <person name="Shiryaev A."/>
            <person name="Soop K."/>
            <person name="Spirin V."/>
            <person name="Szebenyi C."/>
            <person name="Tomsovsky M."/>
            <person name="Tulloss R.E."/>
            <person name="Uehling J."/>
            <person name="Grigoriev I.V."/>
            <person name="Vagvolgyi C."/>
            <person name="Papp T."/>
            <person name="Martin F.M."/>
            <person name="Miettinen O."/>
            <person name="Hibbett D.S."/>
            <person name="Nagy L.G."/>
        </authorList>
    </citation>
    <scope>NUCLEOTIDE SEQUENCE [LARGE SCALE GENOMIC DNA]</scope>
    <source>
        <strain evidence="1 2">NL-1719</strain>
    </source>
</reference>
<organism evidence="1 2">
    <name type="scientific">Pluteus cervinus</name>
    <dbReference type="NCBI Taxonomy" id="181527"/>
    <lineage>
        <taxon>Eukaryota</taxon>
        <taxon>Fungi</taxon>
        <taxon>Dikarya</taxon>
        <taxon>Basidiomycota</taxon>
        <taxon>Agaricomycotina</taxon>
        <taxon>Agaricomycetes</taxon>
        <taxon>Agaricomycetidae</taxon>
        <taxon>Agaricales</taxon>
        <taxon>Pluteineae</taxon>
        <taxon>Pluteaceae</taxon>
        <taxon>Pluteus</taxon>
    </lineage>
</organism>
<evidence type="ECO:0000313" key="1">
    <source>
        <dbReference type="EMBL" id="TFK66935.1"/>
    </source>
</evidence>
<gene>
    <name evidence="1" type="ORF">BDN72DRAFT_126044</name>
</gene>
<dbReference type="EMBL" id="ML208390">
    <property type="protein sequence ID" value="TFK66935.1"/>
    <property type="molecule type" value="Genomic_DNA"/>
</dbReference>
<name>A0ACD3AN72_9AGAR</name>